<reference evidence="1" key="1">
    <citation type="submission" date="2024-07" db="EMBL/GenBank/DDBJ databases">
        <title>Metagenome and Metagenome-Assembled Genomes of Archaea from a hot spring from the geothermal field of Los Azufres, Mexico.</title>
        <authorList>
            <person name="Marin-Paredes R."/>
            <person name="Martinez-Romero E."/>
            <person name="Servin-Garciduenas L.E."/>
        </authorList>
    </citation>
    <scope>NUCLEOTIDE SEQUENCE</scope>
    <source>
        <strain evidence="1">AZ1-454</strain>
    </source>
</reference>
<evidence type="ECO:0000313" key="2">
    <source>
        <dbReference type="Proteomes" id="UP000053480"/>
    </source>
</evidence>
<protein>
    <submittedName>
        <fullName evidence="1">Uncharacterized protein</fullName>
    </submittedName>
</protein>
<organism evidence="1 2">
    <name type="scientific">Candidatus Aramenus sulfurataquae</name>
    <dbReference type="NCBI Taxonomy" id="1326980"/>
    <lineage>
        <taxon>Archaea</taxon>
        <taxon>Thermoproteota</taxon>
        <taxon>Thermoprotei</taxon>
        <taxon>Sulfolobales</taxon>
        <taxon>Sulfolobaceae</taxon>
        <taxon>Candidatus Aramenus</taxon>
    </lineage>
</organism>
<evidence type="ECO:0000313" key="1">
    <source>
        <dbReference type="EMBL" id="MEW9492243.1"/>
    </source>
</evidence>
<sequence>MVGKFPDIGRFKKVAREFIVLELNPFLIDLQITYFNGC</sequence>
<gene>
    <name evidence="1" type="ORF">TQ35_0008610</name>
</gene>
<name>A0ACC6TR84_9CREN</name>
<accession>A0ACC6TR84</accession>
<dbReference type="EMBL" id="JZWS03000018">
    <property type="protein sequence ID" value="MEW9492243.1"/>
    <property type="molecule type" value="Genomic_DNA"/>
</dbReference>
<dbReference type="Proteomes" id="UP000053480">
    <property type="component" value="Unassembled WGS sequence"/>
</dbReference>
<proteinExistence type="predicted"/>
<comment type="caution">
    <text evidence="1">The sequence shown here is derived from an EMBL/GenBank/DDBJ whole genome shotgun (WGS) entry which is preliminary data.</text>
</comment>